<name>A0A699YJI0_HAELA</name>
<dbReference type="Gene3D" id="3.60.40.10">
    <property type="entry name" value="PPM-type phosphatase domain"/>
    <property type="match status" value="2"/>
</dbReference>
<comment type="caution">
    <text evidence="3">The sequence shown here is derived from an EMBL/GenBank/DDBJ whole genome shotgun (WGS) entry which is preliminary data.</text>
</comment>
<comment type="similarity">
    <text evidence="1">Belongs to the PP2C family.</text>
</comment>
<protein>
    <recommendedName>
        <fullName evidence="1">Protein phosphatase</fullName>
        <ecNumber evidence="1">3.1.3.16</ecNumber>
    </recommendedName>
</protein>
<keyword evidence="1" id="KW-0904">Protein phosphatase</keyword>
<gene>
    <name evidence="3" type="ORF">HaLaN_02972</name>
</gene>
<accession>A0A699YJI0</accession>
<dbReference type="InterPro" id="IPR039123">
    <property type="entry name" value="PPTC7"/>
</dbReference>
<dbReference type="GO" id="GO:0004722">
    <property type="term" value="F:protein serine/threonine phosphatase activity"/>
    <property type="evidence" value="ECO:0007669"/>
    <property type="project" value="UniProtKB-EC"/>
</dbReference>
<evidence type="ECO:0000313" key="3">
    <source>
        <dbReference type="EMBL" id="GFH08068.1"/>
    </source>
</evidence>
<comment type="cofactor">
    <cofactor evidence="1">
        <name>Mg(2+)</name>
        <dbReference type="ChEBI" id="CHEBI:18420"/>
    </cofactor>
</comment>
<evidence type="ECO:0000313" key="4">
    <source>
        <dbReference type="Proteomes" id="UP000485058"/>
    </source>
</evidence>
<evidence type="ECO:0000259" key="2">
    <source>
        <dbReference type="PROSITE" id="PS51746"/>
    </source>
</evidence>
<evidence type="ECO:0000256" key="1">
    <source>
        <dbReference type="RuleBase" id="RU366020"/>
    </source>
</evidence>
<comment type="catalytic activity">
    <reaction evidence="1">
        <text>O-phospho-L-threonyl-[protein] + H2O = L-threonyl-[protein] + phosphate</text>
        <dbReference type="Rhea" id="RHEA:47004"/>
        <dbReference type="Rhea" id="RHEA-COMP:11060"/>
        <dbReference type="Rhea" id="RHEA-COMP:11605"/>
        <dbReference type="ChEBI" id="CHEBI:15377"/>
        <dbReference type="ChEBI" id="CHEBI:30013"/>
        <dbReference type="ChEBI" id="CHEBI:43474"/>
        <dbReference type="ChEBI" id="CHEBI:61977"/>
        <dbReference type="EC" id="3.1.3.16"/>
    </reaction>
</comment>
<comment type="cofactor">
    <cofactor evidence="1">
        <name>Mn(2+)</name>
        <dbReference type="ChEBI" id="CHEBI:29035"/>
    </cofactor>
</comment>
<keyword evidence="1" id="KW-0464">Manganese</keyword>
<dbReference type="InterPro" id="IPR036457">
    <property type="entry name" value="PPM-type-like_dom_sf"/>
</dbReference>
<dbReference type="SUPFAM" id="SSF81606">
    <property type="entry name" value="PP2C-like"/>
    <property type="match status" value="1"/>
</dbReference>
<feature type="domain" description="PPM-type phosphatase" evidence="2">
    <location>
        <begin position="258"/>
        <end position="525"/>
    </location>
</feature>
<dbReference type="SMART" id="SM00332">
    <property type="entry name" value="PP2Cc"/>
    <property type="match status" value="1"/>
</dbReference>
<dbReference type="EC" id="3.1.3.16" evidence="1"/>
<dbReference type="InterPro" id="IPR001932">
    <property type="entry name" value="PPM-type_phosphatase-like_dom"/>
</dbReference>
<dbReference type="Proteomes" id="UP000485058">
    <property type="component" value="Unassembled WGS sequence"/>
</dbReference>
<dbReference type="PROSITE" id="PS51746">
    <property type="entry name" value="PPM_2"/>
    <property type="match status" value="1"/>
</dbReference>
<keyword evidence="1" id="KW-0460">Magnesium</keyword>
<dbReference type="GO" id="GO:0046872">
    <property type="term" value="F:metal ion binding"/>
    <property type="evidence" value="ECO:0007669"/>
    <property type="project" value="UniProtKB-UniRule"/>
</dbReference>
<comment type="catalytic activity">
    <reaction evidence="1">
        <text>O-phospho-L-seryl-[protein] + H2O = L-seryl-[protein] + phosphate</text>
        <dbReference type="Rhea" id="RHEA:20629"/>
        <dbReference type="Rhea" id="RHEA-COMP:9863"/>
        <dbReference type="Rhea" id="RHEA-COMP:11604"/>
        <dbReference type="ChEBI" id="CHEBI:15377"/>
        <dbReference type="ChEBI" id="CHEBI:29999"/>
        <dbReference type="ChEBI" id="CHEBI:43474"/>
        <dbReference type="ChEBI" id="CHEBI:83421"/>
        <dbReference type="EC" id="3.1.3.16"/>
    </reaction>
</comment>
<proteinExistence type="inferred from homology"/>
<dbReference type="AlphaFoldDB" id="A0A699YJI0"/>
<dbReference type="PANTHER" id="PTHR12320:SF1">
    <property type="entry name" value="PROTEIN PHOSPHATASE PTC7 HOMOLOG"/>
    <property type="match status" value="1"/>
</dbReference>
<dbReference type="CDD" id="cd00143">
    <property type="entry name" value="PP2Cc"/>
    <property type="match status" value="1"/>
</dbReference>
<keyword evidence="4" id="KW-1185">Reference proteome</keyword>
<reference evidence="3 4" key="1">
    <citation type="submission" date="2020-02" db="EMBL/GenBank/DDBJ databases">
        <title>Draft genome sequence of Haematococcus lacustris strain NIES-144.</title>
        <authorList>
            <person name="Morimoto D."/>
            <person name="Nakagawa S."/>
            <person name="Yoshida T."/>
            <person name="Sawayama S."/>
        </authorList>
    </citation>
    <scope>NUCLEOTIDE SEQUENCE [LARGE SCALE GENOMIC DNA]</scope>
    <source>
        <strain evidence="3 4">NIES-144</strain>
    </source>
</reference>
<dbReference type="PANTHER" id="PTHR12320">
    <property type="entry name" value="PROTEIN PHOSPHATASE 2C"/>
    <property type="match status" value="1"/>
</dbReference>
<dbReference type="SMART" id="SM00331">
    <property type="entry name" value="PP2C_SIG"/>
    <property type="match status" value="1"/>
</dbReference>
<keyword evidence="1" id="KW-0479">Metal-binding</keyword>
<keyword evidence="1" id="KW-0378">Hydrolase</keyword>
<sequence>MPLKLVNGVCCMPLCLHMAPGACEMTIMRDGATAPMDLASCNTQRNPGGNAIFQCTSTSPSQRKPRVFYQSLVLWHMIFDEHSLIRSRVPGIVHVLNPDVRSLRAPVKQLLPAMHGLMLPTGPAHIAHVRPGASRHLWAVPSSCVLCSSALHQPKTGFSSPSLGRQSQWGAPSRKVSCLVYRTLPHTVATRKLTSCFPCGGAQNCTQSPRGLTAAIAQALSTSTSEAAVAPASSNGSQQSSNGAALQRSQGTSPYVLVAGAYVLPHPDKMARGGEDWFFVSDTMHSLGVADGVGGWAEIGVDAGAYARQLMGFAKELADQLTAPGCAEYDKLCSNMTKPPQDAAEVKNSTANMLQQTILERAHSQVDVRGSSTASLLVLAGDRVLASNLGDSGFLVLRNGQVIFHSPQQQHDFNFPFQIGSSDSMSDMPASAQKFELAVQAGDVVVMGTDGLWDNCFDEEIMSVIRYCQDVNMPLDKTAQVLAHYARHRASDPKFASPFAYAAFQAGFAYMGGKMDDITVVVARVAHALEVADNPLPGQGGQDLTMPHLASKL</sequence>
<dbReference type="EMBL" id="BLLF01000135">
    <property type="protein sequence ID" value="GFH08068.1"/>
    <property type="molecule type" value="Genomic_DNA"/>
</dbReference>
<organism evidence="3 4">
    <name type="scientific">Haematococcus lacustris</name>
    <name type="common">Green alga</name>
    <name type="synonym">Haematococcus pluvialis</name>
    <dbReference type="NCBI Taxonomy" id="44745"/>
    <lineage>
        <taxon>Eukaryota</taxon>
        <taxon>Viridiplantae</taxon>
        <taxon>Chlorophyta</taxon>
        <taxon>core chlorophytes</taxon>
        <taxon>Chlorophyceae</taxon>
        <taxon>CS clade</taxon>
        <taxon>Chlamydomonadales</taxon>
        <taxon>Haematococcaceae</taxon>
        <taxon>Haematococcus</taxon>
    </lineage>
</organism>